<dbReference type="Gene3D" id="3.40.630.10">
    <property type="entry name" value="Zn peptidases"/>
    <property type="match status" value="1"/>
</dbReference>
<gene>
    <name evidence="1" type="ORF">CYL18_16480</name>
</gene>
<evidence type="ECO:0000313" key="1">
    <source>
        <dbReference type="EMBL" id="PQD94068.1"/>
    </source>
</evidence>
<dbReference type="InterPro" id="IPR012166">
    <property type="entry name" value="Uncharacterised_RocB"/>
</dbReference>
<proteinExistence type="predicted"/>
<sequence length="547" mass="61996">MSMGHWNTKEGILDLLLRLVRVPSVTGTRGELRMEEEIVSILMELPYYQKRPEYIFKKAIRHDSLDRKAVACLYKGNDERNRTIILLSHYDVVGVEDFGRLTPLAFSPMDYTRALEREELPIDAKEDLQSGEWIFGRGIMDMKAGLAVQLALISEVCKQQDLGYNLLLLATPDEERYSAGMFAGVELLDEIRAQFGLNYELTICSEPSFGAYPGDRSKYFYTGSVGKMLPLIYCTGTETHVGEPLEGLNAAWMASVFAERSELSADFLESSQGERNPLPTTLKLTDLKESYDVQTPTNAYILLNILTLLQTPEDVMSKLKNIGRESSEYIGKRLMETYQSLGYQEGADTRNITKPKVYTYWELYEKGLKEHGSTFRQAIEEHVKKLEQDLGTNMGKLTAAIAGVISSYFKHLAPFYLIMLSPPFYPHVYLKEDEKDEKARGVVMSCIAKAKKEYNEEIGMVSYFQGLSDVSYFRLRDKEKVAKVLEKEMPLYGAGYDIPLELIADLDVPAINIGPYGKDAHKRTERLHIPFSTEVLPALLKHAVYSC</sequence>
<dbReference type="OrthoDB" id="9815360at2"/>
<dbReference type="PANTHER" id="PTHR43808">
    <property type="entry name" value="ACETYLORNITHINE DEACETYLASE"/>
    <property type="match status" value="1"/>
</dbReference>
<dbReference type="EMBL" id="PKOZ01000015">
    <property type="protein sequence ID" value="PQD94068.1"/>
    <property type="molecule type" value="Genomic_DNA"/>
</dbReference>
<dbReference type="InterPro" id="IPR050072">
    <property type="entry name" value="Peptidase_M20A"/>
</dbReference>
<accession>A0A2S7MWF5</accession>
<dbReference type="Pfam" id="PF01546">
    <property type="entry name" value="Peptidase_M20"/>
    <property type="match status" value="1"/>
</dbReference>
<evidence type="ECO:0000313" key="2">
    <source>
        <dbReference type="Proteomes" id="UP000239663"/>
    </source>
</evidence>
<dbReference type="PANTHER" id="PTHR43808:SF27">
    <property type="entry name" value="PROTEIN ROCB"/>
    <property type="match status" value="1"/>
</dbReference>
<organism evidence="1 2">
    <name type="scientific">Pradoshia eiseniae</name>
    <dbReference type="NCBI Taxonomy" id="2064768"/>
    <lineage>
        <taxon>Bacteria</taxon>
        <taxon>Bacillati</taxon>
        <taxon>Bacillota</taxon>
        <taxon>Bacilli</taxon>
        <taxon>Bacillales</taxon>
        <taxon>Bacillaceae</taxon>
        <taxon>Pradoshia</taxon>
    </lineage>
</organism>
<dbReference type="GO" id="GO:0016787">
    <property type="term" value="F:hydrolase activity"/>
    <property type="evidence" value="ECO:0007669"/>
    <property type="project" value="InterPro"/>
</dbReference>
<reference evidence="1 2" key="1">
    <citation type="submission" date="2017-12" db="EMBL/GenBank/DDBJ databases">
        <title>Taxonomic description and draft genome of Pradoshia cofamensis Gen. nov., sp. nov., a thermotolerant bacillale isolated from anterior gut of earthworm Eisenia fetida.</title>
        <authorList>
            <person name="Saha T."/>
            <person name="Chakraborty R."/>
        </authorList>
    </citation>
    <scope>NUCLEOTIDE SEQUENCE [LARGE SCALE GENOMIC DNA]</scope>
    <source>
        <strain evidence="1 2">EAG3</strain>
    </source>
</reference>
<dbReference type="Proteomes" id="UP000239663">
    <property type="component" value="Unassembled WGS sequence"/>
</dbReference>
<protein>
    <recommendedName>
        <fullName evidence="3">Arginine utilization protein RocB</fullName>
    </recommendedName>
</protein>
<dbReference type="SUPFAM" id="SSF53187">
    <property type="entry name" value="Zn-dependent exopeptidases"/>
    <property type="match status" value="1"/>
</dbReference>
<keyword evidence="2" id="KW-1185">Reference proteome</keyword>
<dbReference type="PIRSF" id="PIRSF010386">
    <property type="entry name" value="RocB"/>
    <property type="match status" value="1"/>
</dbReference>
<dbReference type="InterPro" id="IPR002933">
    <property type="entry name" value="Peptidase_M20"/>
</dbReference>
<dbReference type="RefSeq" id="WP_104850609.1">
    <property type="nucleotide sequence ID" value="NZ_PKOZ01000015.1"/>
</dbReference>
<name>A0A2S7MWF5_9BACI</name>
<dbReference type="AlphaFoldDB" id="A0A2S7MWF5"/>
<comment type="caution">
    <text evidence="1">The sequence shown here is derived from an EMBL/GenBank/DDBJ whole genome shotgun (WGS) entry which is preliminary data.</text>
</comment>
<evidence type="ECO:0008006" key="3">
    <source>
        <dbReference type="Google" id="ProtNLM"/>
    </source>
</evidence>